<evidence type="ECO:0000313" key="18">
    <source>
        <dbReference type="Proteomes" id="UP000199695"/>
    </source>
</evidence>
<feature type="domain" description="UvrD-like helicase C-terminal" evidence="16">
    <location>
        <begin position="474"/>
        <end position="748"/>
    </location>
</feature>
<proteinExistence type="predicted"/>
<keyword evidence="7 14" id="KW-0067">ATP-binding</keyword>
<dbReference type="STRING" id="1173111.SAMN05444955_101289"/>
<evidence type="ECO:0000256" key="3">
    <source>
        <dbReference type="ARBA" id="ARBA00022763"/>
    </source>
</evidence>
<accession>A0A1H8AQD6</accession>
<dbReference type="GO" id="GO:0043138">
    <property type="term" value="F:3'-5' DNA helicase activity"/>
    <property type="evidence" value="ECO:0007669"/>
    <property type="project" value="UniProtKB-EC"/>
</dbReference>
<evidence type="ECO:0000256" key="2">
    <source>
        <dbReference type="ARBA" id="ARBA00022741"/>
    </source>
</evidence>
<dbReference type="AlphaFoldDB" id="A0A1H8AQD6"/>
<evidence type="ECO:0000256" key="12">
    <source>
        <dbReference type="ARBA" id="ARBA00034808"/>
    </source>
</evidence>
<keyword evidence="3" id="KW-0227">DNA damage</keyword>
<reference evidence="17 18" key="1">
    <citation type="submission" date="2016-10" db="EMBL/GenBank/DDBJ databases">
        <authorList>
            <person name="de Groot N.N."/>
        </authorList>
    </citation>
    <scope>NUCLEOTIDE SEQUENCE [LARGE SCALE GENOMIC DNA]</scope>
    <source>
        <strain evidence="17 18">DSM 46701</strain>
    </source>
</reference>
<dbReference type="Gene3D" id="3.40.50.300">
    <property type="entry name" value="P-loop containing nucleotide triphosphate hydrolases"/>
    <property type="match status" value="4"/>
</dbReference>
<dbReference type="InterPro" id="IPR000212">
    <property type="entry name" value="DNA_helicase_UvrD/REP"/>
</dbReference>
<evidence type="ECO:0000256" key="7">
    <source>
        <dbReference type="ARBA" id="ARBA00022840"/>
    </source>
</evidence>
<evidence type="ECO:0000313" key="17">
    <source>
        <dbReference type="EMBL" id="SEM72773.1"/>
    </source>
</evidence>
<dbReference type="InterPro" id="IPR014017">
    <property type="entry name" value="DNA_helicase_UvrD-like_C"/>
</dbReference>
<dbReference type="InterPro" id="IPR027417">
    <property type="entry name" value="P-loop_NTPase"/>
</dbReference>
<keyword evidence="9" id="KW-0234">DNA repair</keyword>
<keyword evidence="10" id="KW-0413">Isomerase</keyword>
<dbReference type="SUPFAM" id="SSF52540">
    <property type="entry name" value="P-loop containing nucleoside triphosphate hydrolases"/>
    <property type="match status" value="1"/>
</dbReference>
<dbReference type="PANTHER" id="PTHR11070:SF23">
    <property type="entry name" value="RECBCD ENZYME SUBUNIT RECB"/>
    <property type="match status" value="1"/>
</dbReference>
<comment type="catalytic activity">
    <reaction evidence="11">
        <text>Couples ATP hydrolysis with the unwinding of duplex DNA by translocating in the 3'-5' direction.</text>
        <dbReference type="EC" id="5.6.2.4"/>
    </reaction>
</comment>
<evidence type="ECO:0000256" key="9">
    <source>
        <dbReference type="ARBA" id="ARBA00023204"/>
    </source>
</evidence>
<evidence type="ECO:0000256" key="6">
    <source>
        <dbReference type="ARBA" id="ARBA00022839"/>
    </source>
</evidence>
<dbReference type="SUPFAM" id="SSF52980">
    <property type="entry name" value="Restriction endonuclease-like"/>
    <property type="match status" value="1"/>
</dbReference>
<dbReference type="GO" id="GO:0003677">
    <property type="term" value="F:DNA binding"/>
    <property type="evidence" value="ECO:0007669"/>
    <property type="project" value="UniProtKB-KW"/>
</dbReference>
<evidence type="ECO:0000256" key="13">
    <source>
        <dbReference type="ARBA" id="ARBA00048988"/>
    </source>
</evidence>
<dbReference type="GO" id="GO:0005829">
    <property type="term" value="C:cytosol"/>
    <property type="evidence" value="ECO:0007669"/>
    <property type="project" value="TreeGrafter"/>
</dbReference>
<dbReference type="GO" id="GO:0009338">
    <property type="term" value="C:exodeoxyribonuclease V complex"/>
    <property type="evidence" value="ECO:0007669"/>
    <property type="project" value="TreeGrafter"/>
</dbReference>
<dbReference type="Gene3D" id="1.10.486.10">
    <property type="entry name" value="PCRA, domain 4"/>
    <property type="match status" value="1"/>
</dbReference>
<dbReference type="Pfam" id="PF12705">
    <property type="entry name" value="PDDEXK_1"/>
    <property type="match status" value="1"/>
</dbReference>
<protein>
    <recommendedName>
        <fullName evidence="12">DNA 3'-5' helicase</fullName>
        <ecNumber evidence="12">5.6.2.4</ecNumber>
    </recommendedName>
</protein>
<comment type="catalytic activity">
    <reaction evidence="13">
        <text>ATP + H2O = ADP + phosphate + H(+)</text>
        <dbReference type="Rhea" id="RHEA:13065"/>
        <dbReference type="ChEBI" id="CHEBI:15377"/>
        <dbReference type="ChEBI" id="CHEBI:15378"/>
        <dbReference type="ChEBI" id="CHEBI:30616"/>
        <dbReference type="ChEBI" id="CHEBI:43474"/>
        <dbReference type="ChEBI" id="CHEBI:456216"/>
        <dbReference type="EC" id="5.6.2.4"/>
    </reaction>
</comment>
<evidence type="ECO:0000256" key="1">
    <source>
        <dbReference type="ARBA" id="ARBA00022722"/>
    </source>
</evidence>
<keyword evidence="4 14" id="KW-0378">Hydrolase</keyword>
<evidence type="ECO:0000259" key="16">
    <source>
        <dbReference type="PROSITE" id="PS51217"/>
    </source>
</evidence>
<sequence length="1186" mass="137036">MTGNIQLTPEQQAATHSLNRDCIVSAGAGSGKTRVLVERYLKILAEHRFNTDLLDQVVAITFTEKAATEMKERVRRGMEERLMKARLAGNVEEADGWYRLLTEIERACITTIHSFCRSILKKFPIEAGVDPEFRVLEEFEARWLLKEAVEQTLSSFLDLSPGGREARVFERWLVGVGIQAAERQFMSAVLECFTHGWSPDELKRVTTWHLNQAEEELETKRKNEFGRWEGQLLASAERLLALKKLKRAEEFRAKWSDIRGIWKKAAGDPEKLKMIHSLQESLAGRWGSKEEVKQPLEECREACEQLAGIIHEQLYLPDEKELTAVICDLIARIIERYNRLKQERAGVDFDEMQSRVCSLLSEHPEIRAEMRKKIRYLMVDEYQDTNDLQKRLIDLLINDEQGNHTPGTWFVVGDPKQSIYRFRGADVSLFHRTRMEILASGGQEVALTANFRSHPELISFYNHFFGRLMAKEKESPNYYQPVQSREDQTRPEVVVEYLAVPHKKEDLPPGWDRRDAEAQMVAKHIAGMMEAGTPARDIALLFRAMTHVKKYERELAKWNIPFHIVKGRGFYDRQEIADLLHFLRVLVEPENRLALAGVLRSPFCGISDETLLRISLENQWQVSAKDWAELPGLPEEERSKLYQFHHLWTRAGEWVGALKVADLMERMLEESGYRYLMWAAPEGKQAVANLKKLIRQARSMRGLAAYSVPEYLERMDLLMRDQQAETEASVESEHSDSVKLMTIHQSKGLEFPVVYVADLSYANTERHGAVRIDAEAGLVVVMKDERGESVELSRWKQAVERNRRLEWEESVRLLYVACTRAESRLVLCGAVEPLKEGKSIREVTKWSQWLDGILDYRKIDWEERRWSFSEHCLPIRVHADLAEDEIPTDSMETPLDRYLAGELATERGEGGKEPLEFLKPRGYTEHDLLEISVTDWKKLVNCPRKYFYQHVLGLPQLTEEEPEDRGYAGMPVLSPTVKGRVVHRLIELLSKPENRTFSWEKIAQNVWNEFSLPRSVQKAAEAEVRPYIGNFLNSRVYAGINREEPRTEQEFAVNLGGLQVIGVIDCLLPHPNGTWEIIDYKTDQISVSEVEEAAMEYKPQLELYVLSAKRMWNLIPEKATLYFLKPDREYTFTVTDKWLRDAEEEVGKSIRLLRTSAGPTEPWEARPGKRCGYCEYRIICDAVREP</sequence>
<keyword evidence="6" id="KW-0269">Exonuclease</keyword>
<evidence type="ECO:0000259" key="15">
    <source>
        <dbReference type="PROSITE" id="PS51198"/>
    </source>
</evidence>
<dbReference type="InterPro" id="IPR038726">
    <property type="entry name" value="PDDEXK_AddAB-type"/>
</dbReference>
<dbReference type="CDD" id="cd17932">
    <property type="entry name" value="DEXQc_UvrD"/>
    <property type="match status" value="1"/>
</dbReference>
<gene>
    <name evidence="17" type="ORF">SAMN05444955_101289</name>
</gene>
<evidence type="ECO:0000256" key="4">
    <source>
        <dbReference type="ARBA" id="ARBA00022801"/>
    </source>
</evidence>
<dbReference type="EC" id="5.6.2.4" evidence="12"/>
<dbReference type="PANTHER" id="PTHR11070">
    <property type="entry name" value="UVRD / RECB / PCRA DNA HELICASE FAMILY MEMBER"/>
    <property type="match status" value="1"/>
</dbReference>
<evidence type="ECO:0000256" key="10">
    <source>
        <dbReference type="ARBA" id="ARBA00023235"/>
    </source>
</evidence>
<evidence type="ECO:0000256" key="8">
    <source>
        <dbReference type="ARBA" id="ARBA00023125"/>
    </source>
</evidence>
<dbReference type="Pfam" id="PF13361">
    <property type="entry name" value="UvrD_C"/>
    <property type="match status" value="1"/>
</dbReference>
<dbReference type="GO" id="GO:0005524">
    <property type="term" value="F:ATP binding"/>
    <property type="evidence" value="ECO:0007669"/>
    <property type="project" value="UniProtKB-UniRule"/>
</dbReference>
<dbReference type="InterPro" id="IPR011604">
    <property type="entry name" value="PDDEXK-like_dom_sf"/>
</dbReference>
<keyword evidence="5 14" id="KW-0347">Helicase</keyword>
<dbReference type="InterPro" id="IPR014016">
    <property type="entry name" value="UvrD-like_ATP-bd"/>
</dbReference>
<dbReference type="PROSITE" id="PS51217">
    <property type="entry name" value="UVRD_HELICASE_CTER"/>
    <property type="match status" value="1"/>
</dbReference>
<keyword evidence="1" id="KW-0540">Nuclease</keyword>
<dbReference type="Proteomes" id="UP000199695">
    <property type="component" value="Unassembled WGS sequence"/>
</dbReference>
<keyword evidence="2 14" id="KW-0547">Nucleotide-binding</keyword>
<dbReference type="RefSeq" id="WP_170839671.1">
    <property type="nucleotide sequence ID" value="NZ_FOCQ01000001.1"/>
</dbReference>
<evidence type="ECO:0000256" key="11">
    <source>
        <dbReference type="ARBA" id="ARBA00034617"/>
    </source>
</evidence>
<keyword evidence="8" id="KW-0238">DNA-binding</keyword>
<dbReference type="GO" id="GO:0004527">
    <property type="term" value="F:exonuclease activity"/>
    <property type="evidence" value="ECO:0007669"/>
    <property type="project" value="UniProtKB-KW"/>
</dbReference>
<organism evidence="17 18">
    <name type="scientific">Lihuaxuella thermophila</name>
    <dbReference type="NCBI Taxonomy" id="1173111"/>
    <lineage>
        <taxon>Bacteria</taxon>
        <taxon>Bacillati</taxon>
        <taxon>Bacillota</taxon>
        <taxon>Bacilli</taxon>
        <taxon>Bacillales</taxon>
        <taxon>Thermoactinomycetaceae</taxon>
        <taxon>Lihuaxuella</taxon>
    </lineage>
</organism>
<dbReference type="Gene3D" id="3.90.320.10">
    <property type="match status" value="1"/>
</dbReference>
<dbReference type="Pfam" id="PF00580">
    <property type="entry name" value="UvrD-helicase"/>
    <property type="match status" value="1"/>
</dbReference>
<feature type="binding site" evidence="14">
    <location>
        <begin position="26"/>
        <end position="33"/>
    </location>
    <ligand>
        <name>ATP</name>
        <dbReference type="ChEBI" id="CHEBI:30616"/>
    </ligand>
</feature>
<keyword evidence="18" id="KW-1185">Reference proteome</keyword>
<dbReference type="InterPro" id="IPR011335">
    <property type="entry name" value="Restrct_endonuc-II-like"/>
</dbReference>
<dbReference type="EMBL" id="FOCQ01000001">
    <property type="protein sequence ID" value="SEM72773.1"/>
    <property type="molecule type" value="Genomic_DNA"/>
</dbReference>
<name>A0A1H8AQD6_9BACL</name>
<feature type="domain" description="UvrD-like helicase ATP-binding" evidence="15">
    <location>
        <begin position="5"/>
        <end position="454"/>
    </location>
</feature>
<dbReference type="PROSITE" id="PS51198">
    <property type="entry name" value="UVRD_HELICASE_ATP_BIND"/>
    <property type="match status" value="1"/>
</dbReference>
<evidence type="ECO:0000256" key="14">
    <source>
        <dbReference type="PROSITE-ProRule" id="PRU00560"/>
    </source>
</evidence>
<dbReference type="GO" id="GO:0000725">
    <property type="term" value="P:recombinational repair"/>
    <property type="evidence" value="ECO:0007669"/>
    <property type="project" value="TreeGrafter"/>
</dbReference>
<evidence type="ECO:0000256" key="5">
    <source>
        <dbReference type="ARBA" id="ARBA00022806"/>
    </source>
</evidence>